<comment type="function">
    <text evidence="6">Required for the formation of N(7)-methylguanine at position 46 (m7G46) in tRNA. In the complex, it is required to stabilize and induce conformational changes of the catalytic subunit.</text>
</comment>
<evidence type="ECO:0000313" key="10">
    <source>
        <dbReference type="EMBL" id="ODQ60627.1"/>
    </source>
</evidence>
<dbReference type="AlphaFoldDB" id="A0A1E3P6Y9"/>
<dbReference type="InterPro" id="IPR001680">
    <property type="entry name" value="WD40_rpt"/>
</dbReference>
<dbReference type="RefSeq" id="XP_019039834.1">
    <property type="nucleotide sequence ID" value="XM_019185469.1"/>
</dbReference>
<keyword evidence="3 6" id="KW-0819">tRNA processing</keyword>
<dbReference type="GO" id="GO:0005634">
    <property type="term" value="C:nucleus"/>
    <property type="evidence" value="ECO:0007669"/>
    <property type="project" value="UniProtKB-SubCell"/>
</dbReference>
<feature type="repeat" description="WD" evidence="7">
    <location>
        <begin position="241"/>
        <end position="274"/>
    </location>
</feature>
<organism evidence="10 11">
    <name type="scientific">Wickerhamomyces anomalus (strain ATCC 58044 / CBS 1984 / NCYC 433 / NRRL Y-366-8)</name>
    <name type="common">Yeast</name>
    <name type="synonym">Hansenula anomala</name>
    <dbReference type="NCBI Taxonomy" id="683960"/>
    <lineage>
        <taxon>Eukaryota</taxon>
        <taxon>Fungi</taxon>
        <taxon>Dikarya</taxon>
        <taxon>Ascomycota</taxon>
        <taxon>Saccharomycotina</taxon>
        <taxon>Saccharomycetes</taxon>
        <taxon>Phaffomycetales</taxon>
        <taxon>Wickerhamomycetaceae</taxon>
        <taxon>Wickerhamomyces</taxon>
    </lineage>
</organism>
<evidence type="ECO:0000256" key="3">
    <source>
        <dbReference type="ARBA" id="ARBA00022694"/>
    </source>
</evidence>
<dbReference type="EMBL" id="KV454209">
    <property type="protein sequence ID" value="ODQ60627.1"/>
    <property type="molecule type" value="Genomic_DNA"/>
</dbReference>
<dbReference type="InterPro" id="IPR028884">
    <property type="entry name" value="Trm82"/>
</dbReference>
<dbReference type="PROSITE" id="PS50082">
    <property type="entry name" value="WD_REPEATS_2"/>
    <property type="match status" value="1"/>
</dbReference>
<evidence type="ECO:0000256" key="1">
    <source>
        <dbReference type="ARBA" id="ARBA00004123"/>
    </source>
</evidence>
<dbReference type="GO" id="GO:0106004">
    <property type="term" value="P:tRNA (guanine-N7)-methylation"/>
    <property type="evidence" value="ECO:0007669"/>
    <property type="project" value="UniProtKB-UniRule"/>
</dbReference>
<dbReference type="InterPro" id="IPR001849">
    <property type="entry name" value="PH_domain"/>
</dbReference>
<keyword evidence="2 6" id="KW-0853">WD repeat</keyword>
<dbReference type="GO" id="GO:0106143">
    <property type="term" value="C:tRNA (m7G46) methyltransferase complex"/>
    <property type="evidence" value="ECO:0007669"/>
    <property type="project" value="EnsemblFungi"/>
</dbReference>
<dbReference type="PROSITE" id="PS50003">
    <property type="entry name" value="PH_DOMAIN"/>
    <property type="match status" value="1"/>
</dbReference>
<gene>
    <name evidence="10" type="ORF">WICANDRAFT_82992</name>
</gene>
<feature type="region of interest" description="Disordered" evidence="8">
    <location>
        <begin position="51"/>
        <end position="100"/>
    </location>
</feature>
<evidence type="ECO:0000256" key="7">
    <source>
        <dbReference type="PROSITE-ProRule" id="PRU00221"/>
    </source>
</evidence>
<dbReference type="GO" id="GO:0008047">
    <property type="term" value="F:enzyme activator activity"/>
    <property type="evidence" value="ECO:0007669"/>
    <property type="project" value="EnsemblFungi"/>
</dbReference>
<evidence type="ECO:0000256" key="6">
    <source>
        <dbReference type="HAMAP-Rule" id="MF_03056"/>
    </source>
</evidence>
<comment type="subcellular location">
    <subcellularLocation>
        <location evidence="1 6">Nucleus</location>
    </subcellularLocation>
</comment>
<dbReference type="InterPro" id="IPR036322">
    <property type="entry name" value="WD40_repeat_dom_sf"/>
</dbReference>
<reference evidence="10 11" key="1">
    <citation type="journal article" date="2016" name="Proc. Natl. Acad. Sci. U.S.A.">
        <title>Comparative genomics of biotechnologically important yeasts.</title>
        <authorList>
            <person name="Riley R."/>
            <person name="Haridas S."/>
            <person name="Wolfe K.H."/>
            <person name="Lopes M.R."/>
            <person name="Hittinger C.T."/>
            <person name="Goeker M."/>
            <person name="Salamov A.A."/>
            <person name="Wisecaver J.H."/>
            <person name="Long T.M."/>
            <person name="Calvey C.H."/>
            <person name="Aerts A.L."/>
            <person name="Barry K.W."/>
            <person name="Choi C."/>
            <person name="Clum A."/>
            <person name="Coughlan A.Y."/>
            <person name="Deshpande S."/>
            <person name="Douglass A.P."/>
            <person name="Hanson S.J."/>
            <person name="Klenk H.-P."/>
            <person name="LaButti K.M."/>
            <person name="Lapidus A."/>
            <person name="Lindquist E.A."/>
            <person name="Lipzen A.M."/>
            <person name="Meier-Kolthoff J.P."/>
            <person name="Ohm R.A."/>
            <person name="Otillar R.P."/>
            <person name="Pangilinan J.L."/>
            <person name="Peng Y."/>
            <person name="Rokas A."/>
            <person name="Rosa C.A."/>
            <person name="Scheuner C."/>
            <person name="Sibirny A.A."/>
            <person name="Slot J.C."/>
            <person name="Stielow J.B."/>
            <person name="Sun H."/>
            <person name="Kurtzman C.P."/>
            <person name="Blackwell M."/>
            <person name="Grigoriev I.V."/>
            <person name="Jeffries T.W."/>
        </authorList>
    </citation>
    <scope>NUCLEOTIDE SEQUENCE [LARGE SCALE GENOMIC DNA]</scope>
    <source>
        <strain evidence="11">ATCC 58044 / CBS 1984 / NCYC 433 / NRRL Y-366-8</strain>
    </source>
</reference>
<dbReference type="SUPFAM" id="SSF50978">
    <property type="entry name" value="WD40 repeat-like"/>
    <property type="match status" value="1"/>
</dbReference>
<dbReference type="InterPro" id="IPR015943">
    <property type="entry name" value="WD40/YVTN_repeat-like_dom_sf"/>
</dbReference>
<proteinExistence type="inferred from homology"/>
<dbReference type="Proteomes" id="UP000094112">
    <property type="component" value="Unassembled WGS sequence"/>
</dbReference>
<dbReference type="UniPathway" id="UPA00989"/>
<dbReference type="OrthoDB" id="339900at2759"/>
<keyword evidence="5 6" id="KW-0539">Nucleus</keyword>
<keyword evidence="11" id="KW-1185">Reference proteome</keyword>
<dbReference type="GO" id="GO:0005829">
    <property type="term" value="C:cytosol"/>
    <property type="evidence" value="ECO:0007669"/>
    <property type="project" value="EnsemblFungi"/>
</dbReference>
<comment type="pathway">
    <text evidence="6">tRNA modification; N(7)-methylguanine-tRNA biosynthesis.</text>
</comment>
<dbReference type="HAMAP" id="MF_03056">
    <property type="entry name" value="TRM82"/>
    <property type="match status" value="1"/>
</dbReference>
<evidence type="ECO:0000256" key="2">
    <source>
        <dbReference type="ARBA" id="ARBA00022574"/>
    </source>
</evidence>
<dbReference type="Gene3D" id="2.130.10.10">
    <property type="entry name" value="YVTN repeat-like/Quinoprotein amine dehydrogenase"/>
    <property type="match status" value="1"/>
</dbReference>
<feature type="compositionally biased region" description="Basic and acidic residues" evidence="8">
    <location>
        <begin position="51"/>
        <end position="72"/>
    </location>
</feature>
<evidence type="ECO:0000259" key="9">
    <source>
        <dbReference type="PROSITE" id="PS50003"/>
    </source>
</evidence>
<sequence>MKHPFQIVLTNKSGALLFTATQSHIQVFSTENGERVGEWTDDIDTTESIKEKIKKEQQRQKEQKELEQKESGSDSAAEPLKKKRKSNNSEPKVPTPGPGAPKVYNYIRTLILSNNEKYLIGTTDSDKSGVIFELDLNNEKNILKLLKRQPFPKRPSAISTSKDDSSLVLGDKFGDVYSTTIDTQEAREINSEAEPILGHVSMLTDVTMGSHDDKEYIFTADRDEHIRISNFPKSYVIKHWLFGHQQFVSALTIPSWNPDLLISGGGDDYIFLWDWFKDSNQLLDKLNIREIVEPYLNESHFAPSKFQNESADLKETCVSKILALPDNFFAVLIESTKVIVFLKYNEESKKLALDKILQLDNVIISITASDDKLFAAVESEEDLLRVVDLNTKELLPNSESITKISTNSKVDISSKDELYPLYTVYQLRKRSEH</sequence>
<dbReference type="SMART" id="SM00320">
    <property type="entry name" value="WD40"/>
    <property type="match status" value="2"/>
</dbReference>
<evidence type="ECO:0000313" key="11">
    <source>
        <dbReference type="Proteomes" id="UP000094112"/>
    </source>
</evidence>
<dbReference type="STRING" id="683960.A0A1E3P6Y9"/>
<protein>
    <recommendedName>
        <fullName evidence="9">PH domain-containing protein</fullName>
    </recommendedName>
</protein>
<comment type="similarity">
    <text evidence="6">Belongs to the WD repeat TRM82 family.</text>
</comment>
<evidence type="ECO:0000256" key="8">
    <source>
        <dbReference type="SAM" id="MobiDB-lite"/>
    </source>
</evidence>
<dbReference type="Pfam" id="PF00400">
    <property type="entry name" value="WD40"/>
    <property type="match status" value="1"/>
</dbReference>
<name>A0A1E3P6Y9_WICAA</name>
<keyword evidence="4 6" id="KW-0677">Repeat</keyword>
<accession>A0A1E3P6Y9</accession>
<dbReference type="PANTHER" id="PTHR16288:SF0">
    <property type="entry name" value="TRNA (GUANINE-N(7)-)-METHYLTRANSFERASE NON-CATALYTIC SUBUNIT WDR4"/>
    <property type="match status" value="1"/>
</dbReference>
<dbReference type="GeneID" id="30202715"/>
<feature type="domain" description="PH" evidence="9">
    <location>
        <begin position="1"/>
        <end position="48"/>
    </location>
</feature>
<evidence type="ECO:0000256" key="5">
    <source>
        <dbReference type="ARBA" id="ARBA00023242"/>
    </source>
</evidence>
<dbReference type="PANTHER" id="PTHR16288">
    <property type="entry name" value="WD40 REPEAT PROTEIN 4"/>
    <property type="match status" value="1"/>
</dbReference>
<evidence type="ECO:0000256" key="4">
    <source>
        <dbReference type="ARBA" id="ARBA00022737"/>
    </source>
</evidence>